<gene>
    <name evidence="1" type="ORF">UFOVP308_28</name>
</gene>
<organism evidence="1">
    <name type="scientific">uncultured Caudovirales phage</name>
    <dbReference type="NCBI Taxonomy" id="2100421"/>
    <lineage>
        <taxon>Viruses</taxon>
        <taxon>Duplodnaviria</taxon>
        <taxon>Heunggongvirae</taxon>
        <taxon>Uroviricota</taxon>
        <taxon>Caudoviricetes</taxon>
        <taxon>Peduoviridae</taxon>
        <taxon>Maltschvirus</taxon>
        <taxon>Maltschvirus maltsch</taxon>
    </lineage>
</organism>
<name>A0A6J5LSA1_9CAUD</name>
<dbReference type="EMBL" id="LR796319">
    <property type="protein sequence ID" value="CAB4136602.1"/>
    <property type="molecule type" value="Genomic_DNA"/>
</dbReference>
<sequence length="192" mass="19641">MSDYAKTTNFASKDNLTSGNPAKIVKGTEIDTEFNNIATAIATKQDYDADLAAFAAKTAPSGDVVGTTDTQGLTNKTLTNPTVTNYVESVVAIGTVTTAHTLVLTSGTVQTATLTASTACTFTMPTATAGKSFILLLKQAASTGGGTATFTGVKYSATGTPTVTATAGKMDIFSFVADGTNWYGNVTQGYTP</sequence>
<evidence type="ECO:0000313" key="1">
    <source>
        <dbReference type="EMBL" id="CAB4136602.1"/>
    </source>
</evidence>
<protein>
    <submittedName>
        <fullName evidence="1">Uncharacterized protein</fullName>
    </submittedName>
</protein>
<accession>A0A6J5LSA1</accession>
<reference evidence="1" key="1">
    <citation type="submission" date="2020-04" db="EMBL/GenBank/DDBJ databases">
        <authorList>
            <person name="Chiriac C."/>
            <person name="Salcher M."/>
            <person name="Ghai R."/>
            <person name="Kavagutti S V."/>
        </authorList>
    </citation>
    <scope>NUCLEOTIDE SEQUENCE</scope>
</reference>
<proteinExistence type="predicted"/>